<dbReference type="Proteomes" id="UP000015105">
    <property type="component" value="Unassembled WGS sequence"/>
</dbReference>
<keyword evidence="2" id="KW-1185">Reference proteome</keyword>
<evidence type="ECO:0000313" key="1">
    <source>
        <dbReference type="EnsemblPlants" id="AET0Gv20077700.1"/>
    </source>
</evidence>
<reference evidence="1" key="3">
    <citation type="submission" date="2019-03" db="UniProtKB">
        <authorList>
            <consortium name="EnsemblPlants"/>
        </authorList>
    </citation>
    <scope>IDENTIFICATION</scope>
</reference>
<dbReference type="AlphaFoldDB" id="A0A452XE00"/>
<proteinExistence type="predicted"/>
<evidence type="ECO:0000313" key="2">
    <source>
        <dbReference type="Proteomes" id="UP000015105"/>
    </source>
</evidence>
<reference evidence="2" key="1">
    <citation type="journal article" date="2014" name="Science">
        <title>Ancient hybridizations among the ancestral genomes of bread wheat.</title>
        <authorList>
            <consortium name="International Wheat Genome Sequencing Consortium,"/>
            <person name="Marcussen T."/>
            <person name="Sandve S.R."/>
            <person name="Heier L."/>
            <person name="Spannagl M."/>
            <person name="Pfeifer M."/>
            <person name="Jakobsen K.S."/>
            <person name="Wulff B.B."/>
            <person name="Steuernagel B."/>
            <person name="Mayer K.F."/>
            <person name="Olsen O.A."/>
        </authorList>
    </citation>
    <scope>NUCLEOTIDE SEQUENCE [LARGE SCALE GENOMIC DNA]</scope>
    <source>
        <strain evidence="2">cv. AL8/78</strain>
    </source>
</reference>
<dbReference type="Gramene" id="AET0Gv20077700.1">
    <property type="protein sequence ID" value="AET0Gv20077700.1"/>
    <property type="gene ID" value="AET0Gv20077700"/>
</dbReference>
<accession>A0A452XE00</accession>
<organism evidence="1 2">
    <name type="scientific">Aegilops tauschii subsp. strangulata</name>
    <name type="common">Goatgrass</name>
    <dbReference type="NCBI Taxonomy" id="200361"/>
    <lineage>
        <taxon>Eukaryota</taxon>
        <taxon>Viridiplantae</taxon>
        <taxon>Streptophyta</taxon>
        <taxon>Embryophyta</taxon>
        <taxon>Tracheophyta</taxon>
        <taxon>Spermatophyta</taxon>
        <taxon>Magnoliopsida</taxon>
        <taxon>Liliopsida</taxon>
        <taxon>Poales</taxon>
        <taxon>Poaceae</taxon>
        <taxon>BOP clade</taxon>
        <taxon>Pooideae</taxon>
        <taxon>Triticodae</taxon>
        <taxon>Triticeae</taxon>
        <taxon>Triticinae</taxon>
        <taxon>Aegilops</taxon>
    </lineage>
</organism>
<name>A0A452XE00_AEGTS</name>
<reference evidence="2" key="2">
    <citation type="journal article" date="2017" name="Nat. Plants">
        <title>The Aegilops tauschii genome reveals multiple impacts of transposons.</title>
        <authorList>
            <person name="Zhao G."/>
            <person name="Zou C."/>
            <person name="Li K."/>
            <person name="Wang K."/>
            <person name="Li T."/>
            <person name="Gao L."/>
            <person name="Zhang X."/>
            <person name="Wang H."/>
            <person name="Yang Z."/>
            <person name="Liu X."/>
            <person name="Jiang W."/>
            <person name="Mao L."/>
            <person name="Kong X."/>
            <person name="Jiao Y."/>
            <person name="Jia J."/>
        </authorList>
    </citation>
    <scope>NUCLEOTIDE SEQUENCE [LARGE SCALE GENOMIC DNA]</scope>
    <source>
        <strain evidence="2">cv. AL8/78</strain>
    </source>
</reference>
<dbReference type="EnsemblPlants" id="AET0Gv20077700.1">
    <property type="protein sequence ID" value="AET0Gv20077700.1"/>
    <property type="gene ID" value="AET0Gv20077700"/>
</dbReference>
<sequence length="56" mass="6111">MLPGLIDLLPRSAELSFILLLGKDRRYGAPAAGTRLSSLENTSSCRRHNGVLSEQE</sequence>
<protein>
    <submittedName>
        <fullName evidence="1">Uncharacterized protein</fullName>
    </submittedName>
</protein>